<sequence length="373" mass="41821">MTQHAAPSLSRPPTPSVIRTLLVVVLLWTAISVLGALQTYSDNLRLGIDSHYPSLLVTWFVEYAVPLIVLSVGLSTVLGRWPALIARPRDVLLLFVGLVLVFQPAQWTYMAWLRGYLHIASLDDARRLLMKMLLVGWFSTTGTFAAILAIHYWRHARERELAWQRSQTDMLNLRLALEEQRMLALRAQFEPHFLFNALNAISALVREGDRTHALGGIGRLSDLLRYALSASVRNAVTVAAELQFVRDYLDLQHLRYGDRLRVRIDGEDALLHDVDCPPLLLQPLIENALRHDLDCHDGPSDIRLSFAHDDDVLTIRVANPVSTHASPNPGAGLGLANTRERLRLLHPTASLQTGVHDGRFVAEVRLPLARDAR</sequence>
<dbReference type="InterPro" id="IPR050640">
    <property type="entry name" value="Bact_2-comp_sensor_kinase"/>
</dbReference>
<dbReference type="GO" id="GO:0016301">
    <property type="term" value="F:kinase activity"/>
    <property type="evidence" value="ECO:0007669"/>
    <property type="project" value="UniProtKB-KW"/>
</dbReference>
<gene>
    <name evidence="3" type="ORF">HAV22_30655</name>
</gene>
<feature type="domain" description="Signal transduction histidine kinase internal region" evidence="2">
    <location>
        <begin position="182"/>
        <end position="260"/>
    </location>
</feature>
<evidence type="ECO:0000259" key="2">
    <source>
        <dbReference type="Pfam" id="PF06580"/>
    </source>
</evidence>
<evidence type="ECO:0000313" key="4">
    <source>
        <dbReference type="Proteomes" id="UP000716322"/>
    </source>
</evidence>
<dbReference type="SUPFAM" id="SSF55874">
    <property type="entry name" value="ATPase domain of HSP90 chaperone/DNA topoisomerase II/histidine kinase"/>
    <property type="match status" value="1"/>
</dbReference>
<evidence type="ECO:0000313" key="3">
    <source>
        <dbReference type="EMBL" id="NIA57992.1"/>
    </source>
</evidence>
<dbReference type="EMBL" id="JAAQOM010000037">
    <property type="protein sequence ID" value="NIA57992.1"/>
    <property type="molecule type" value="Genomic_DNA"/>
</dbReference>
<keyword evidence="1" id="KW-0812">Transmembrane</keyword>
<dbReference type="PANTHER" id="PTHR34220">
    <property type="entry name" value="SENSOR HISTIDINE KINASE YPDA"/>
    <property type="match status" value="1"/>
</dbReference>
<dbReference type="InterPro" id="IPR036890">
    <property type="entry name" value="HATPase_C_sf"/>
</dbReference>
<dbReference type="Gene3D" id="3.30.565.10">
    <property type="entry name" value="Histidine kinase-like ATPase, C-terminal domain"/>
    <property type="match status" value="1"/>
</dbReference>
<feature type="transmembrane region" description="Helical" evidence="1">
    <location>
        <begin position="60"/>
        <end position="79"/>
    </location>
</feature>
<dbReference type="InterPro" id="IPR010559">
    <property type="entry name" value="Sig_transdc_His_kin_internal"/>
</dbReference>
<dbReference type="Pfam" id="PF06580">
    <property type="entry name" value="His_kinase"/>
    <property type="match status" value="1"/>
</dbReference>
<keyword evidence="3" id="KW-0808">Transferase</keyword>
<reference evidence="3 4" key="1">
    <citation type="submission" date="2020-03" db="EMBL/GenBank/DDBJ databases">
        <title>Genome sequence of strain Massilia sp. TW-1.</title>
        <authorList>
            <person name="Chaudhary D.K."/>
        </authorList>
    </citation>
    <scope>NUCLEOTIDE SEQUENCE [LARGE SCALE GENOMIC DNA]</scope>
    <source>
        <strain evidence="3 4">TW-1</strain>
    </source>
</reference>
<feature type="transmembrane region" description="Helical" evidence="1">
    <location>
        <begin position="132"/>
        <end position="153"/>
    </location>
</feature>
<comment type="caution">
    <text evidence="3">The sequence shown here is derived from an EMBL/GenBank/DDBJ whole genome shotgun (WGS) entry which is preliminary data.</text>
</comment>
<feature type="transmembrane region" description="Helical" evidence="1">
    <location>
        <begin position="91"/>
        <end position="112"/>
    </location>
</feature>
<organism evidence="3 4">
    <name type="scientific">Telluria antibiotica</name>
    <dbReference type="NCBI Taxonomy" id="2717319"/>
    <lineage>
        <taxon>Bacteria</taxon>
        <taxon>Pseudomonadati</taxon>
        <taxon>Pseudomonadota</taxon>
        <taxon>Betaproteobacteria</taxon>
        <taxon>Burkholderiales</taxon>
        <taxon>Oxalobacteraceae</taxon>
        <taxon>Telluria group</taxon>
        <taxon>Telluria</taxon>
    </lineage>
</organism>
<keyword evidence="1" id="KW-0472">Membrane</keyword>
<dbReference type="PANTHER" id="PTHR34220:SF7">
    <property type="entry name" value="SENSOR HISTIDINE KINASE YPDA"/>
    <property type="match status" value="1"/>
</dbReference>
<dbReference type="Proteomes" id="UP000716322">
    <property type="component" value="Unassembled WGS sequence"/>
</dbReference>
<keyword evidence="4" id="KW-1185">Reference proteome</keyword>
<protein>
    <submittedName>
        <fullName evidence="3">Histidine kinase</fullName>
    </submittedName>
</protein>
<accession>A0ABX0PME7</accession>
<proteinExistence type="predicted"/>
<evidence type="ECO:0000256" key="1">
    <source>
        <dbReference type="SAM" id="Phobius"/>
    </source>
</evidence>
<name>A0ABX0PME7_9BURK</name>
<feature type="transmembrane region" description="Helical" evidence="1">
    <location>
        <begin position="21"/>
        <end position="40"/>
    </location>
</feature>
<keyword evidence="1" id="KW-1133">Transmembrane helix</keyword>
<keyword evidence="3" id="KW-0418">Kinase</keyword>